<proteinExistence type="predicted"/>
<dbReference type="EMBL" id="JAPMOS010000021">
    <property type="protein sequence ID" value="KAJ4459236.1"/>
    <property type="molecule type" value="Genomic_DNA"/>
</dbReference>
<evidence type="ECO:0000313" key="1">
    <source>
        <dbReference type="EMBL" id="KAJ4459236.1"/>
    </source>
</evidence>
<dbReference type="Proteomes" id="UP001141327">
    <property type="component" value="Unassembled WGS sequence"/>
</dbReference>
<evidence type="ECO:0008006" key="3">
    <source>
        <dbReference type="Google" id="ProtNLM"/>
    </source>
</evidence>
<keyword evidence="2" id="KW-1185">Reference proteome</keyword>
<gene>
    <name evidence="1" type="ORF">PAPYR_4769</name>
</gene>
<evidence type="ECO:0000313" key="2">
    <source>
        <dbReference type="Proteomes" id="UP001141327"/>
    </source>
</evidence>
<protein>
    <recommendedName>
        <fullName evidence="3">F-box domain-containing protein</fullName>
    </recommendedName>
</protein>
<accession>A0ABQ8UJ35</accession>
<dbReference type="SUPFAM" id="SSF52047">
    <property type="entry name" value="RNI-like"/>
    <property type="match status" value="1"/>
</dbReference>
<name>A0ABQ8UJ35_9EUKA</name>
<reference evidence="1" key="1">
    <citation type="journal article" date="2022" name="bioRxiv">
        <title>Genomics of Preaxostyla Flagellates Illuminates Evolutionary Transitions and the Path Towards Mitochondrial Loss.</title>
        <authorList>
            <person name="Novak L.V.F."/>
            <person name="Treitli S.C."/>
            <person name="Pyrih J."/>
            <person name="Halakuc P."/>
            <person name="Pipaliya S.V."/>
            <person name="Vacek V."/>
            <person name="Brzon O."/>
            <person name="Soukal P."/>
            <person name="Eme L."/>
            <person name="Dacks J.B."/>
            <person name="Karnkowska A."/>
            <person name="Elias M."/>
            <person name="Hampl V."/>
        </authorList>
    </citation>
    <scope>NUCLEOTIDE SEQUENCE</scope>
    <source>
        <strain evidence="1">RCP-MX</strain>
    </source>
</reference>
<sequence>MMEQDIFPSAVDGPLLLLRLPPELLSVVVDASASPLRTYLRLLSLCRATRTAVRGTPRELSFIFGGDDDELVPEGVFPTPDALAALVGPCKGLVELTLPAEIDPSICHREEVIGAPWVSEAFTGHDHLAVLKVPAAAVLMPTLPNIVGCLPGLEELHLGGPDLSRHTWWHQKDAMAAYLHRGFCSFLGALSRSCPRLRALHHTMQLPGLTADDLLPIAGQLTDLQVPDMKSSQLSAHFLESLTSVQRLTLGWCPDTLLHSVVASRLTQLRLRLSDTSPGLAGVAGLCRLETLQVSLWCNPSTAATFGRLLDANMNTLRTVLLAADCDGRAEGPIQASMLLDPLSRLPHLTALTVTMNGVRGGAPPSPGVVIACLTPGLLDRLEHLTVDLGGDHDISTISTIRVAGRRPRTLHLAVHHIPLDLIALELACPRLEKLALPEGAITYPCPSLGGLMMDCPQLSSIEGFPRGVTHSGHGHAQPDPGACAVSVQWVTNSAADPGRGAPAARSVARSLRR</sequence>
<dbReference type="InterPro" id="IPR032675">
    <property type="entry name" value="LRR_dom_sf"/>
</dbReference>
<dbReference type="Gene3D" id="3.80.10.10">
    <property type="entry name" value="Ribonuclease Inhibitor"/>
    <property type="match status" value="1"/>
</dbReference>
<comment type="caution">
    <text evidence="1">The sequence shown here is derived from an EMBL/GenBank/DDBJ whole genome shotgun (WGS) entry which is preliminary data.</text>
</comment>
<organism evidence="1 2">
    <name type="scientific">Paratrimastix pyriformis</name>
    <dbReference type="NCBI Taxonomy" id="342808"/>
    <lineage>
        <taxon>Eukaryota</taxon>
        <taxon>Metamonada</taxon>
        <taxon>Preaxostyla</taxon>
        <taxon>Paratrimastigidae</taxon>
        <taxon>Paratrimastix</taxon>
    </lineage>
</organism>